<dbReference type="Gene3D" id="2.60.40.1890">
    <property type="entry name" value="PCu(A)C copper chaperone"/>
    <property type="match status" value="1"/>
</dbReference>
<evidence type="ECO:0000313" key="1">
    <source>
        <dbReference type="EMBL" id="SRX93309.1"/>
    </source>
</evidence>
<dbReference type="EMBL" id="UEGW01000001">
    <property type="protein sequence ID" value="SRX93309.1"/>
    <property type="molecule type" value="Genomic_DNA"/>
</dbReference>
<dbReference type="InterPro" id="IPR007410">
    <property type="entry name" value="LpqE-like"/>
</dbReference>
<evidence type="ECO:0008006" key="3">
    <source>
        <dbReference type="Google" id="ProtNLM"/>
    </source>
</evidence>
<name>A0A375YWR9_MYCSH</name>
<proteinExistence type="predicted"/>
<dbReference type="Pfam" id="PF04314">
    <property type="entry name" value="PCuAC"/>
    <property type="match status" value="1"/>
</dbReference>
<dbReference type="STRING" id="29313.BHQ16_04165"/>
<dbReference type="Proteomes" id="UP000252015">
    <property type="component" value="Unassembled WGS sequence"/>
</dbReference>
<dbReference type="InterPro" id="IPR036182">
    <property type="entry name" value="PCuAC_sf"/>
</dbReference>
<evidence type="ECO:0000313" key="2">
    <source>
        <dbReference type="Proteomes" id="UP000252015"/>
    </source>
</evidence>
<accession>A0A375YWR9</accession>
<organism evidence="1 2">
    <name type="scientific">Mycobacterium shimoidei</name>
    <dbReference type="NCBI Taxonomy" id="29313"/>
    <lineage>
        <taxon>Bacteria</taxon>
        <taxon>Bacillati</taxon>
        <taxon>Actinomycetota</taxon>
        <taxon>Actinomycetes</taxon>
        <taxon>Mycobacteriales</taxon>
        <taxon>Mycobacteriaceae</taxon>
        <taxon>Mycobacterium</taxon>
    </lineage>
</organism>
<protein>
    <recommendedName>
        <fullName evidence="3">Lipoprotein LpqE</fullName>
    </recommendedName>
</protein>
<dbReference type="AlphaFoldDB" id="A0A375YWR9"/>
<dbReference type="RefSeq" id="WP_425325736.1">
    <property type="nucleotide sequence ID" value="NZ_UEGW01000001.1"/>
</dbReference>
<sequence>MNRFMIPRPIRRVRHSTHLAALAAGGLIGAVALTGCGTGQLSQMAAQMPSVNGTQAMVDDVALRNVHIQAVQRTDFLKPGQSVDLVLVAVNQSPDTADKLVGITTDIGTVTLSGDSTLPPGGMLFVGAGGGQNTEAIKHVEAAKTAKATVALSKPITNGLTYDFTFKFEKAGSTRVSVPISAGLAPQTSEAPPPVEHP</sequence>
<keyword evidence="2" id="KW-1185">Reference proteome</keyword>
<gene>
    <name evidence="1" type="ORF">MSP7336_01546</name>
</gene>
<reference evidence="1 2" key="1">
    <citation type="submission" date="2018-05" db="EMBL/GenBank/DDBJ databases">
        <authorList>
            <consortium name="IHU Genomes"/>
        </authorList>
    </citation>
    <scope>NUCLEOTIDE SEQUENCE [LARGE SCALE GENOMIC DNA]</scope>
    <source>
        <strain evidence="1 2">P7336</strain>
    </source>
</reference>